<organism evidence="9 10">
    <name type="scientific">Athelia psychrophila</name>
    <dbReference type="NCBI Taxonomy" id="1759441"/>
    <lineage>
        <taxon>Eukaryota</taxon>
        <taxon>Fungi</taxon>
        <taxon>Dikarya</taxon>
        <taxon>Basidiomycota</taxon>
        <taxon>Agaricomycotina</taxon>
        <taxon>Agaricomycetes</taxon>
        <taxon>Agaricomycetidae</taxon>
        <taxon>Atheliales</taxon>
        <taxon>Atheliaceae</taxon>
        <taxon>Athelia</taxon>
    </lineage>
</organism>
<dbReference type="InterPro" id="IPR020846">
    <property type="entry name" value="MFS_dom"/>
</dbReference>
<name>A0A166UET7_9AGAM</name>
<feature type="transmembrane region" description="Helical" evidence="7">
    <location>
        <begin position="525"/>
        <end position="546"/>
    </location>
</feature>
<evidence type="ECO:0000313" key="9">
    <source>
        <dbReference type="EMBL" id="KZP31624.1"/>
    </source>
</evidence>
<proteinExistence type="predicted"/>
<feature type="transmembrane region" description="Helical" evidence="7">
    <location>
        <begin position="501"/>
        <end position="519"/>
    </location>
</feature>
<evidence type="ECO:0000256" key="1">
    <source>
        <dbReference type="ARBA" id="ARBA00004141"/>
    </source>
</evidence>
<dbReference type="Proteomes" id="UP000076532">
    <property type="component" value="Unassembled WGS sequence"/>
</dbReference>
<comment type="subcellular location">
    <subcellularLocation>
        <location evidence="1">Membrane</location>
        <topology evidence="1">Multi-pass membrane protein</topology>
    </subcellularLocation>
</comment>
<dbReference type="AlphaFoldDB" id="A0A166UET7"/>
<keyword evidence="4 7" id="KW-1133">Transmembrane helix</keyword>
<dbReference type="Pfam" id="PF00083">
    <property type="entry name" value="Sugar_tr"/>
    <property type="match status" value="1"/>
</dbReference>
<dbReference type="InterPro" id="IPR036259">
    <property type="entry name" value="MFS_trans_sf"/>
</dbReference>
<feature type="domain" description="Major facilitator superfamily (MFS) profile" evidence="8">
    <location>
        <begin position="1"/>
        <end position="612"/>
    </location>
</feature>
<dbReference type="PANTHER" id="PTHR23511">
    <property type="entry name" value="SYNAPTIC VESICLE GLYCOPROTEIN 2"/>
    <property type="match status" value="1"/>
</dbReference>
<gene>
    <name evidence="9" type="ORF">FIBSPDRAFT_21120</name>
</gene>
<evidence type="ECO:0000256" key="7">
    <source>
        <dbReference type="SAM" id="Phobius"/>
    </source>
</evidence>
<feature type="region of interest" description="Disordered" evidence="6">
    <location>
        <begin position="213"/>
        <end position="238"/>
    </location>
</feature>
<dbReference type="PANTHER" id="PTHR23511:SF5">
    <property type="entry name" value="MAJOR FACILITATOR-TYPE TRANSPORTER HXNZ-RELATED"/>
    <property type="match status" value="1"/>
</dbReference>
<evidence type="ECO:0000256" key="2">
    <source>
        <dbReference type="ARBA" id="ARBA00022448"/>
    </source>
</evidence>
<dbReference type="STRING" id="436010.A0A166UET7"/>
<protein>
    <submittedName>
        <fullName evidence="9">MFS general substrate transporter</fullName>
    </submittedName>
</protein>
<feature type="transmembrane region" description="Helical" evidence="7">
    <location>
        <begin position="471"/>
        <end position="492"/>
    </location>
</feature>
<evidence type="ECO:0000256" key="4">
    <source>
        <dbReference type="ARBA" id="ARBA00022989"/>
    </source>
</evidence>
<sequence>MWIQAVAIILPRVQKHYAVPDSYIGSLSSSMFAGMMFGAVGWGTCSDLMGRSAAFNATLFFTSVFGITASFATSFPSLCVLLFFLGSAVGGSMPTDGTLLLEHMPQGKTYLVTALSVFFSFGAVVSALVGIIVIPRNSCTALDTTCNVDEDNKGWQYMLMILGTITLSMFLARMVFFRLHESPRFLVHAGRAQEAIVSLKMISKFNGSELDIDIEDVDDSPPPPCDGGASSQPVLSESPVEARAGTLAGGAETIFDADARAPRHPRETSTDFLQSSSDERHYDSTGESPNSLEGQGHTLVTPVTESGPTFGHGLMARPVVYTNLTPSVPEFKNAISGHVPTLSIAGESAPSPRTPRPTRPRPLSTRSRRSRTGSSAGLSRRGSVYEVKQKVGGVLPGWIRRPLWAWLDRMAMVLAPQWRRTTVLVWIVWFGVSMAFTMFNVFLPKLLESSASSSMPKRDETETAKSLESTLWDVVIFTLGGCPGPIVGAYLVNTRLGRRGSLAWSTFVTAFFCIVFVMVKDPLFVRASTVGISLCATTMYAVLYGWTPEIFGTKVRGTACGIASALSRVGGMIAPLMGGMLLMIDRSFPVYTSAGVFVLAGACVLMLQEDAGDGKRSAGGGGAVMH</sequence>
<evidence type="ECO:0000256" key="5">
    <source>
        <dbReference type="ARBA" id="ARBA00023136"/>
    </source>
</evidence>
<dbReference type="PROSITE" id="PS50850">
    <property type="entry name" value="MFS"/>
    <property type="match status" value="1"/>
</dbReference>
<feature type="transmembrane region" description="Helical" evidence="7">
    <location>
        <begin position="154"/>
        <end position="176"/>
    </location>
</feature>
<feature type="transmembrane region" description="Helical" evidence="7">
    <location>
        <begin position="558"/>
        <end position="582"/>
    </location>
</feature>
<dbReference type="GO" id="GO:0016020">
    <property type="term" value="C:membrane"/>
    <property type="evidence" value="ECO:0007669"/>
    <property type="project" value="UniProtKB-SubCell"/>
</dbReference>
<dbReference type="InterPro" id="IPR011701">
    <property type="entry name" value="MFS"/>
</dbReference>
<reference evidence="9 10" key="1">
    <citation type="journal article" date="2016" name="Mol. Biol. Evol.">
        <title>Comparative Genomics of Early-Diverging Mushroom-Forming Fungi Provides Insights into the Origins of Lignocellulose Decay Capabilities.</title>
        <authorList>
            <person name="Nagy L.G."/>
            <person name="Riley R."/>
            <person name="Tritt A."/>
            <person name="Adam C."/>
            <person name="Daum C."/>
            <person name="Floudas D."/>
            <person name="Sun H."/>
            <person name="Yadav J.S."/>
            <person name="Pangilinan J."/>
            <person name="Larsson K.H."/>
            <person name="Matsuura K."/>
            <person name="Barry K."/>
            <person name="Labutti K."/>
            <person name="Kuo R."/>
            <person name="Ohm R.A."/>
            <person name="Bhattacharya S.S."/>
            <person name="Shirouzu T."/>
            <person name="Yoshinaga Y."/>
            <person name="Martin F.M."/>
            <person name="Grigoriev I.V."/>
            <person name="Hibbett D.S."/>
        </authorList>
    </citation>
    <scope>NUCLEOTIDE SEQUENCE [LARGE SCALE GENOMIC DNA]</scope>
    <source>
        <strain evidence="9 10">CBS 109695</strain>
    </source>
</reference>
<feature type="transmembrane region" description="Helical" evidence="7">
    <location>
        <begin position="54"/>
        <end position="75"/>
    </location>
</feature>
<dbReference type="Pfam" id="PF07690">
    <property type="entry name" value="MFS_1"/>
    <property type="match status" value="1"/>
</dbReference>
<feature type="compositionally biased region" description="Basic and acidic residues" evidence="6">
    <location>
        <begin position="257"/>
        <end position="269"/>
    </location>
</feature>
<feature type="region of interest" description="Disordered" evidence="6">
    <location>
        <begin position="256"/>
        <end position="306"/>
    </location>
</feature>
<evidence type="ECO:0000256" key="6">
    <source>
        <dbReference type="SAM" id="MobiDB-lite"/>
    </source>
</evidence>
<evidence type="ECO:0000313" key="10">
    <source>
        <dbReference type="Proteomes" id="UP000076532"/>
    </source>
</evidence>
<keyword evidence="2" id="KW-0813">Transport</keyword>
<dbReference type="EMBL" id="KV417489">
    <property type="protein sequence ID" value="KZP31624.1"/>
    <property type="molecule type" value="Genomic_DNA"/>
</dbReference>
<feature type="transmembrane region" description="Helical" evidence="7">
    <location>
        <begin position="110"/>
        <end position="134"/>
    </location>
</feature>
<evidence type="ECO:0000259" key="8">
    <source>
        <dbReference type="PROSITE" id="PS50850"/>
    </source>
</evidence>
<feature type="compositionally biased region" description="Low complexity" evidence="6">
    <location>
        <begin position="372"/>
        <end position="381"/>
    </location>
</feature>
<dbReference type="SUPFAM" id="SSF103473">
    <property type="entry name" value="MFS general substrate transporter"/>
    <property type="match status" value="1"/>
</dbReference>
<dbReference type="Gene3D" id="1.20.1250.20">
    <property type="entry name" value="MFS general substrate transporter like domains"/>
    <property type="match status" value="2"/>
</dbReference>
<feature type="transmembrane region" description="Helical" evidence="7">
    <location>
        <begin position="588"/>
        <end position="607"/>
    </location>
</feature>
<keyword evidence="10" id="KW-1185">Reference proteome</keyword>
<keyword evidence="3 7" id="KW-0812">Transmembrane</keyword>
<feature type="transmembrane region" description="Helical" evidence="7">
    <location>
        <begin position="23"/>
        <end position="42"/>
    </location>
</feature>
<keyword evidence="5 7" id="KW-0472">Membrane</keyword>
<feature type="transmembrane region" description="Helical" evidence="7">
    <location>
        <begin position="423"/>
        <end position="443"/>
    </location>
</feature>
<dbReference type="GO" id="GO:0022857">
    <property type="term" value="F:transmembrane transporter activity"/>
    <property type="evidence" value="ECO:0007669"/>
    <property type="project" value="InterPro"/>
</dbReference>
<feature type="region of interest" description="Disordered" evidence="6">
    <location>
        <begin position="342"/>
        <end position="381"/>
    </location>
</feature>
<evidence type="ECO:0000256" key="3">
    <source>
        <dbReference type="ARBA" id="ARBA00022692"/>
    </source>
</evidence>
<dbReference type="InterPro" id="IPR005828">
    <property type="entry name" value="MFS_sugar_transport-like"/>
</dbReference>
<dbReference type="OrthoDB" id="4139357at2759"/>
<accession>A0A166UET7</accession>